<evidence type="ECO:0000256" key="2">
    <source>
        <dbReference type="ARBA" id="ARBA00005896"/>
    </source>
</evidence>
<evidence type="ECO:0000259" key="8">
    <source>
        <dbReference type="Pfam" id="PF02668"/>
    </source>
</evidence>
<keyword evidence="6" id="KW-0408">Iron</keyword>
<keyword evidence="4" id="KW-0223">Dioxygenase</keyword>
<dbReference type="Proteomes" id="UP001583177">
    <property type="component" value="Unassembled WGS sequence"/>
</dbReference>
<dbReference type="Pfam" id="PF02668">
    <property type="entry name" value="TauD"/>
    <property type="match status" value="1"/>
</dbReference>
<reference evidence="9 10" key="1">
    <citation type="journal article" date="2024" name="IMA Fungus">
        <title>IMA Genome - F19 : A genome assembly and annotation guide to empower mycologists, including annotated draft genome sequences of Ceratocystis pirilliformis, Diaporthe australafricana, Fusarium ophioides, Paecilomyces lecythidis, and Sporothrix stenoceras.</title>
        <authorList>
            <person name="Aylward J."/>
            <person name="Wilson A.M."/>
            <person name="Visagie C.M."/>
            <person name="Spraker J."/>
            <person name="Barnes I."/>
            <person name="Buitendag C."/>
            <person name="Ceriani C."/>
            <person name="Del Mar Angel L."/>
            <person name="du Plessis D."/>
            <person name="Fuchs T."/>
            <person name="Gasser K."/>
            <person name="Kramer D."/>
            <person name="Li W."/>
            <person name="Munsamy K."/>
            <person name="Piso A."/>
            <person name="Price J.L."/>
            <person name="Sonnekus B."/>
            <person name="Thomas C."/>
            <person name="van der Nest A."/>
            <person name="van Dijk A."/>
            <person name="van Heerden A."/>
            <person name="van Vuuren N."/>
            <person name="Yilmaz N."/>
            <person name="Duong T.A."/>
            <person name="van der Merwe N.A."/>
            <person name="Wingfield M.J."/>
            <person name="Wingfield B.D."/>
        </authorList>
    </citation>
    <scope>NUCLEOTIDE SEQUENCE [LARGE SCALE GENOMIC DNA]</scope>
    <source>
        <strain evidence="9 10">CMW 18300</strain>
    </source>
</reference>
<sequence>MLTAQSTVSQRGVVFFRKQDGLTDEHQKELMQRLGQLSGKPSTSGLHVHPIYPVSAEARAHKGDDDEISVISSKFKEKSGKVYGESKQPAAGGDKRANKVYADKDASKAAFSQKKQSMKTEWHSDIAFEHVPSDYTMLRLTEVPTAGGDTLWASGYDLYERLSPPYQKFLETLTATYHYAGLEVFSAVAERHGFKIHEGPRGSPDNLIHLTKMFSFVQVGIEFEAVHPVVRTNPVTGWRSLYAIGHHLKHINGVTRDEGKNLEDWFIKLLVENHDLQVRHRWESVNDLAIWDNRSTYHAATPDHGGFGHRSGHRAVSVGERPYLDPESRSKKETLGLA</sequence>
<dbReference type="InterPro" id="IPR051323">
    <property type="entry name" value="AtsK-like"/>
</dbReference>
<protein>
    <recommendedName>
        <fullName evidence="8">TauD/TfdA-like domain-containing protein</fullName>
    </recommendedName>
</protein>
<organism evidence="9 10">
    <name type="scientific">Diaporthe australafricana</name>
    <dbReference type="NCBI Taxonomy" id="127596"/>
    <lineage>
        <taxon>Eukaryota</taxon>
        <taxon>Fungi</taxon>
        <taxon>Dikarya</taxon>
        <taxon>Ascomycota</taxon>
        <taxon>Pezizomycotina</taxon>
        <taxon>Sordariomycetes</taxon>
        <taxon>Sordariomycetidae</taxon>
        <taxon>Diaporthales</taxon>
        <taxon>Diaporthaceae</taxon>
        <taxon>Diaporthe</taxon>
    </lineage>
</organism>
<feature type="region of interest" description="Disordered" evidence="7">
    <location>
        <begin position="318"/>
        <end position="338"/>
    </location>
</feature>
<gene>
    <name evidence="9" type="ORF">Daus18300_004221</name>
</gene>
<dbReference type="Gene3D" id="3.60.130.10">
    <property type="entry name" value="Clavaminate synthase-like"/>
    <property type="match status" value="1"/>
</dbReference>
<comment type="similarity">
    <text evidence="2">Belongs to the TfdA dioxygenase family.</text>
</comment>
<name>A0ABR3XA14_9PEZI</name>
<evidence type="ECO:0000256" key="7">
    <source>
        <dbReference type="SAM" id="MobiDB-lite"/>
    </source>
</evidence>
<proteinExistence type="inferred from homology"/>
<comment type="caution">
    <text evidence="9">The sequence shown here is derived from an EMBL/GenBank/DDBJ whole genome shotgun (WGS) entry which is preliminary data.</text>
</comment>
<evidence type="ECO:0000256" key="4">
    <source>
        <dbReference type="ARBA" id="ARBA00022964"/>
    </source>
</evidence>
<dbReference type="InterPro" id="IPR042098">
    <property type="entry name" value="TauD-like_sf"/>
</dbReference>
<dbReference type="InterPro" id="IPR003819">
    <property type="entry name" value="TauD/TfdA-like"/>
</dbReference>
<feature type="compositionally biased region" description="Basic and acidic residues" evidence="7">
    <location>
        <begin position="322"/>
        <end position="338"/>
    </location>
</feature>
<keyword evidence="3" id="KW-0479">Metal-binding</keyword>
<keyword evidence="5" id="KW-0560">Oxidoreductase</keyword>
<keyword evidence="10" id="KW-1185">Reference proteome</keyword>
<evidence type="ECO:0000256" key="1">
    <source>
        <dbReference type="ARBA" id="ARBA00001954"/>
    </source>
</evidence>
<evidence type="ECO:0000256" key="3">
    <source>
        <dbReference type="ARBA" id="ARBA00022723"/>
    </source>
</evidence>
<accession>A0ABR3XA14</accession>
<dbReference type="SUPFAM" id="SSF51197">
    <property type="entry name" value="Clavaminate synthase-like"/>
    <property type="match status" value="1"/>
</dbReference>
<evidence type="ECO:0000313" key="9">
    <source>
        <dbReference type="EMBL" id="KAL1872675.1"/>
    </source>
</evidence>
<dbReference type="PANTHER" id="PTHR30468">
    <property type="entry name" value="ALPHA-KETOGLUTARATE-DEPENDENT SULFONATE DIOXYGENASE"/>
    <property type="match status" value="1"/>
</dbReference>
<comment type="cofactor">
    <cofactor evidence="1">
        <name>Fe(2+)</name>
        <dbReference type="ChEBI" id="CHEBI:29033"/>
    </cofactor>
</comment>
<evidence type="ECO:0000256" key="6">
    <source>
        <dbReference type="ARBA" id="ARBA00023004"/>
    </source>
</evidence>
<dbReference type="EMBL" id="JAWRVE010000028">
    <property type="protein sequence ID" value="KAL1872675.1"/>
    <property type="molecule type" value="Genomic_DNA"/>
</dbReference>
<feature type="domain" description="TauD/TfdA-like" evidence="8">
    <location>
        <begin position="85"/>
        <end position="313"/>
    </location>
</feature>
<evidence type="ECO:0000256" key="5">
    <source>
        <dbReference type="ARBA" id="ARBA00023002"/>
    </source>
</evidence>
<evidence type="ECO:0000313" key="10">
    <source>
        <dbReference type="Proteomes" id="UP001583177"/>
    </source>
</evidence>
<dbReference type="PANTHER" id="PTHR30468:SF10">
    <property type="entry name" value="TAUD_TFDA-LIKE DOMAIN-CONTAINING PROTEIN"/>
    <property type="match status" value="1"/>
</dbReference>